<evidence type="ECO:0000256" key="1">
    <source>
        <dbReference type="SAM" id="MobiDB-lite"/>
    </source>
</evidence>
<proteinExistence type="predicted"/>
<protein>
    <submittedName>
        <fullName evidence="2">Uncharacterized protein</fullName>
    </submittedName>
</protein>
<dbReference type="AlphaFoldDB" id="A0A1Y1WB12"/>
<evidence type="ECO:0000313" key="3">
    <source>
        <dbReference type="Proteomes" id="UP000193922"/>
    </source>
</evidence>
<dbReference type="EMBL" id="MCFD01000005">
    <property type="protein sequence ID" value="ORX70632.1"/>
    <property type="molecule type" value="Genomic_DNA"/>
</dbReference>
<keyword evidence="3" id="KW-1185">Reference proteome</keyword>
<sequence length="495" mass="55627">MNIILSAAKLVQLAVLGCAGCLLLQSLFMSTQTFLGFFYPTIHVPYLNPVSPPVEITGPISLAWQKSFEYEAKVYLSSKSCRSNSLETFLQNATEVWHIEPQSLVNRYPVFEKHLSLDFTDTTWMFMCLFIQKAGQFTPHPNISDPHLLVNEHVLAYTTISSTCYGDNQKGKGIKAHCVSNTTFMVETQAKWKIHLEDNVYTPESLPRRRCSKCNIIRRQSLDSDNTTDSAGSKGMYLPLLYMDWDTKSESAKFPLTDSKSTDKGTDYFNTSIGISMGVRGVRTSTEIELNHITNTPEDKALAALRRNEDRPFMPHMYYKSPTAKSSVSTAIYLALYPVLLSLYILRQLSIAKLYFASACSNREKASSILRMYLLVEHLGSSLFGRFVLFGNHAGLNTAFLNAYSTWWYIKSILAVLPQRRVASTIRYLAGSRATNTRDNTKDGEPLQSTKENEGAEAESTYTKSASSVFKLFFWTVFGFSIAEYADQACVSGSY</sequence>
<feature type="non-terminal residue" evidence="2">
    <location>
        <position position="495"/>
    </location>
</feature>
<dbReference type="Proteomes" id="UP000193922">
    <property type="component" value="Unassembled WGS sequence"/>
</dbReference>
<evidence type="ECO:0000313" key="2">
    <source>
        <dbReference type="EMBL" id="ORX70632.1"/>
    </source>
</evidence>
<dbReference type="GeneID" id="63803896"/>
<gene>
    <name evidence="2" type="ORF">DL89DRAFT_266817</name>
</gene>
<reference evidence="2 3" key="1">
    <citation type="submission" date="2016-07" db="EMBL/GenBank/DDBJ databases">
        <title>Pervasive Adenine N6-methylation of Active Genes in Fungi.</title>
        <authorList>
            <consortium name="DOE Joint Genome Institute"/>
            <person name="Mondo S.J."/>
            <person name="Dannebaum R.O."/>
            <person name="Kuo R.C."/>
            <person name="Labutti K."/>
            <person name="Haridas S."/>
            <person name="Kuo A."/>
            <person name="Salamov A."/>
            <person name="Ahrendt S.R."/>
            <person name="Lipzen A."/>
            <person name="Sullivan W."/>
            <person name="Andreopoulos W.B."/>
            <person name="Clum A."/>
            <person name="Lindquist E."/>
            <person name="Daum C."/>
            <person name="Ramamoorthy G.K."/>
            <person name="Gryganskyi A."/>
            <person name="Culley D."/>
            <person name="Magnuson J.K."/>
            <person name="James T.Y."/>
            <person name="O'Malley M.A."/>
            <person name="Stajich J.E."/>
            <person name="Spatafora J.W."/>
            <person name="Visel A."/>
            <person name="Grigoriev I.V."/>
        </authorList>
    </citation>
    <scope>NUCLEOTIDE SEQUENCE [LARGE SCALE GENOMIC DNA]</scope>
    <source>
        <strain evidence="2 3">ATCC 12442</strain>
    </source>
</reference>
<organism evidence="2 3">
    <name type="scientific">Linderina pennispora</name>
    <dbReference type="NCBI Taxonomy" id="61395"/>
    <lineage>
        <taxon>Eukaryota</taxon>
        <taxon>Fungi</taxon>
        <taxon>Fungi incertae sedis</taxon>
        <taxon>Zoopagomycota</taxon>
        <taxon>Kickxellomycotina</taxon>
        <taxon>Kickxellomycetes</taxon>
        <taxon>Kickxellales</taxon>
        <taxon>Kickxellaceae</taxon>
        <taxon>Linderina</taxon>
    </lineage>
</organism>
<name>A0A1Y1WB12_9FUNG</name>
<dbReference type="RefSeq" id="XP_040744211.1">
    <property type="nucleotide sequence ID" value="XM_040887248.1"/>
</dbReference>
<feature type="region of interest" description="Disordered" evidence="1">
    <location>
        <begin position="436"/>
        <end position="459"/>
    </location>
</feature>
<accession>A0A1Y1WB12</accession>
<comment type="caution">
    <text evidence="2">The sequence shown here is derived from an EMBL/GenBank/DDBJ whole genome shotgun (WGS) entry which is preliminary data.</text>
</comment>
<dbReference type="OrthoDB" id="378564at2759"/>